<evidence type="ECO:0000313" key="8">
    <source>
        <dbReference type="EMBL" id="TDD49337.1"/>
    </source>
</evidence>
<dbReference type="SUPFAM" id="SSF54631">
    <property type="entry name" value="CBS-domain pair"/>
    <property type="match status" value="1"/>
</dbReference>
<dbReference type="Gene3D" id="3.30.465.10">
    <property type="match status" value="1"/>
</dbReference>
<evidence type="ECO:0000256" key="5">
    <source>
        <dbReference type="ARBA" id="ARBA00023122"/>
    </source>
</evidence>
<comment type="caution">
    <text evidence="8">The sequence shown here is derived from an EMBL/GenBank/DDBJ whole genome shotgun (WGS) entry which is preliminary data.</text>
</comment>
<keyword evidence="9" id="KW-1185">Reference proteome</keyword>
<dbReference type="GO" id="GO:0050660">
    <property type="term" value="F:flavin adenine dinucleotide binding"/>
    <property type="evidence" value="ECO:0007669"/>
    <property type="project" value="InterPro"/>
</dbReference>
<dbReference type="EMBL" id="SMKQ01000032">
    <property type="protein sequence ID" value="TDD49337.1"/>
    <property type="molecule type" value="Genomic_DNA"/>
</dbReference>
<dbReference type="Pfam" id="PF03471">
    <property type="entry name" value="CorC_HlyC"/>
    <property type="match status" value="1"/>
</dbReference>
<comment type="subcellular location">
    <subcellularLocation>
        <location evidence="1">Cell membrane</location>
        <topology evidence="1">Multi-pass membrane protein</topology>
    </subcellularLocation>
</comment>
<evidence type="ECO:0000256" key="1">
    <source>
        <dbReference type="ARBA" id="ARBA00004651"/>
    </source>
</evidence>
<evidence type="ECO:0000313" key="9">
    <source>
        <dbReference type="Proteomes" id="UP000295302"/>
    </source>
</evidence>
<protein>
    <recommendedName>
        <fullName evidence="7">Transporter-associated domain-containing protein</fullName>
    </recommendedName>
</protein>
<dbReference type="AlphaFoldDB" id="A0A4V2YM64"/>
<evidence type="ECO:0000256" key="3">
    <source>
        <dbReference type="ARBA" id="ARBA00022475"/>
    </source>
</evidence>
<sequence>MIDERGSVDGIVTLEDLLEEVVGEIYDETDRDVVNAVREPDGGLLLPGTFPVHDLPDLDVHLEEQPESDYTTIAGLILTMLGHVPDTHGETVTAGAWQLRVQAVEGHAITQVRLTPIRDDAAAGPGGVEHEAEASRTA</sequence>
<dbReference type="OrthoDB" id="110231at2"/>
<dbReference type="GO" id="GO:0005886">
    <property type="term" value="C:plasma membrane"/>
    <property type="evidence" value="ECO:0007669"/>
    <property type="project" value="UniProtKB-SubCell"/>
</dbReference>
<comment type="similarity">
    <text evidence="2">Belongs to the UPF0053 family.</text>
</comment>
<dbReference type="Gene3D" id="3.90.1280.20">
    <property type="match status" value="1"/>
</dbReference>
<dbReference type="PANTHER" id="PTHR22777:SF32">
    <property type="entry name" value="UPF0053 INNER MEMBRANE PROTEIN YFJD"/>
    <property type="match status" value="1"/>
</dbReference>
<feature type="domain" description="Transporter-associated" evidence="7">
    <location>
        <begin position="37"/>
        <end position="118"/>
    </location>
</feature>
<feature type="region of interest" description="Disordered" evidence="6">
    <location>
        <begin position="119"/>
        <end position="138"/>
    </location>
</feature>
<dbReference type="Proteomes" id="UP000295302">
    <property type="component" value="Unassembled WGS sequence"/>
</dbReference>
<feature type="compositionally biased region" description="Basic and acidic residues" evidence="6">
    <location>
        <begin position="128"/>
        <end position="138"/>
    </location>
</feature>
<name>A0A4V2YM64_9ACTN</name>
<evidence type="ECO:0000256" key="2">
    <source>
        <dbReference type="ARBA" id="ARBA00006337"/>
    </source>
</evidence>
<dbReference type="InterPro" id="IPR036318">
    <property type="entry name" value="FAD-bd_PCMH-like_sf"/>
</dbReference>
<dbReference type="InterPro" id="IPR005170">
    <property type="entry name" value="Transptr-assoc_dom"/>
</dbReference>
<keyword evidence="3" id="KW-1003">Cell membrane</keyword>
<keyword evidence="3" id="KW-0472">Membrane</keyword>
<evidence type="ECO:0000256" key="4">
    <source>
        <dbReference type="ARBA" id="ARBA00022737"/>
    </source>
</evidence>
<keyword evidence="5" id="KW-0129">CBS domain</keyword>
<dbReference type="SUPFAM" id="SSF56176">
    <property type="entry name" value="FAD-binding/transporter-associated domain-like"/>
    <property type="match status" value="1"/>
</dbReference>
<dbReference type="InterPro" id="IPR016169">
    <property type="entry name" value="FAD-bd_PCMH_sub2"/>
</dbReference>
<organism evidence="8 9">
    <name type="scientific">Nonomuraea terrae</name>
    <dbReference type="NCBI Taxonomy" id="2530383"/>
    <lineage>
        <taxon>Bacteria</taxon>
        <taxon>Bacillati</taxon>
        <taxon>Actinomycetota</taxon>
        <taxon>Actinomycetes</taxon>
        <taxon>Streptosporangiales</taxon>
        <taxon>Streptosporangiaceae</taxon>
        <taxon>Nonomuraea</taxon>
    </lineage>
</organism>
<dbReference type="PANTHER" id="PTHR22777">
    <property type="entry name" value="HEMOLYSIN-RELATED"/>
    <property type="match status" value="1"/>
</dbReference>
<reference evidence="8 9" key="1">
    <citation type="submission" date="2019-03" db="EMBL/GenBank/DDBJ databases">
        <title>Draft genome sequences of novel Actinobacteria.</title>
        <authorList>
            <person name="Sahin N."/>
            <person name="Ay H."/>
            <person name="Saygin H."/>
        </authorList>
    </citation>
    <scope>NUCLEOTIDE SEQUENCE [LARGE SCALE GENOMIC DNA]</scope>
    <source>
        <strain evidence="8 9">CH32</strain>
    </source>
</reference>
<keyword evidence="4" id="KW-0677">Repeat</keyword>
<dbReference type="InterPro" id="IPR046342">
    <property type="entry name" value="CBS_dom_sf"/>
</dbReference>
<evidence type="ECO:0000256" key="6">
    <source>
        <dbReference type="SAM" id="MobiDB-lite"/>
    </source>
</evidence>
<evidence type="ECO:0000259" key="7">
    <source>
        <dbReference type="SMART" id="SM01091"/>
    </source>
</evidence>
<accession>A0A4V2YM64</accession>
<gene>
    <name evidence="8" type="ORF">E1286_13980</name>
</gene>
<proteinExistence type="inferred from homology"/>
<dbReference type="SMART" id="SM01091">
    <property type="entry name" value="CorC_HlyC"/>
    <property type="match status" value="1"/>
</dbReference>